<dbReference type="AlphaFoldDB" id="A0A8B6DM53"/>
<dbReference type="PANTHER" id="PTHR10656:SF69">
    <property type="entry name" value="MAB-21-LIKE HHH_H2TH-LIKE DOMAIN-CONTAINING PROTEIN"/>
    <property type="match status" value="1"/>
</dbReference>
<organism evidence="2 3">
    <name type="scientific">Mytilus galloprovincialis</name>
    <name type="common">Mediterranean mussel</name>
    <dbReference type="NCBI Taxonomy" id="29158"/>
    <lineage>
        <taxon>Eukaryota</taxon>
        <taxon>Metazoa</taxon>
        <taxon>Spiralia</taxon>
        <taxon>Lophotrochozoa</taxon>
        <taxon>Mollusca</taxon>
        <taxon>Bivalvia</taxon>
        <taxon>Autobranchia</taxon>
        <taxon>Pteriomorphia</taxon>
        <taxon>Mytilida</taxon>
        <taxon>Mytiloidea</taxon>
        <taxon>Mytilidae</taxon>
        <taxon>Mytilinae</taxon>
        <taxon>Mytilus</taxon>
    </lineage>
</organism>
<dbReference type="Gene3D" id="1.10.1410.40">
    <property type="match status" value="1"/>
</dbReference>
<gene>
    <name evidence="2" type="ORF">MGAL_10B085504</name>
</gene>
<evidence type="ECO:0000313" key="3">
    <source>
        <dbReference type="Proteomes" id="UP000596742"/>
    </source>
</evidence>
<comment type="caution">
    <text evidence="2">The sequence shown here is derived from an EMBL/GenBank/DDBJ whole genome shotgun (WGS) entry which is preliminary data.</text>
</comment>
<keyword evidence="3" id="KW-1185">Reference proteome</keyword>
<proteinExistence type="predicted"/>
<protein>
    <recommendedName>
        <fullName evidence="1">Mab-21-like HhH/H2TH-like domain-containing protein</fullName>
    </recommendedName>
</protein>
<dbReference type="PANTHER" id="PTHR10656">
    <property type="entry name" value="CELL FATE DETERMINING PROTEIN MAB21-RELATED"/>
    <property type="match status" value="1"/>
</dbReference>
<dbReference type="InterPro" id="IPR024810">
    <property type="entry name" value="MAB21L/cGLR"/>
</dbReference>
<sequence>MEKYLYEHLVKTVGTEIDIRTRQRFFIMYDITTNARSSYVEQISSRSLAVGLYLPDSDIDIMYVEKTLDVIQNGKTLYASVDDFVDGYKPSIANVSLILHGPCLSDQDHSFCILPTEYIFSPQRNSMGIPSSTSSPPNIVIDRIRDYGCLIVPIGPKIKAQDDPLWRLSFSHSSLISEELRLKIITVPCFTIQPGVLSHCLRYLCYHHLSDISNRQEALHSLYLTVKNKYFMSHVGFSESITRLGVYCEISGIMNGHSINKDNNDDGNLFGMRKISFWEIYGVKRFPYRGRRRFTPLIYQSFDGGMKISNDVFGLTIRQFERMYKACLERRTTQQQWILNLRYPDKSSNEYLDYLQNCTDCNKDHLLWLENKPKEKYLYEHLVERVGTEIDIRTRQRLFIISDNIENEFSTHQIKISSGSLAEGLNLPGSDIDIMCINKMEEADIVQNVRSIKHPIHHTTFVMETDNDYPGFTRLRMVTEKKDGSFFVPFAGNRLYLRVNPFVERNKQSIPTMTVFTHGPCLSDQDQTIDYAFCLRSKYLPHNAIPWAYRHRRQWPPNIVIDRIIDYGCLMVPIGPKNRSKDDFLWRVSFSVAEKMLVHSFNFTQMLCYGLLKLTLKHVVNRNDNVKDLLCSYFLKTILFWVSEEQDIDTFQLSKLYFCFSLCLDKLISWVNICYCPNYFIPEHNMFLQKINKSNNKILLCVLESIKYGGINGLIANLFQLDNANHRISSTNSESSSVKLEFLFYKLGGSTSAPTEIPSCLKGLVLADSFIKSESSTFIIDVCKYYYAEINQFIAQLLPSPNTRDSMYNIHERYHRHLQDGINTDAVSGWLLYASFYYVIGQYNVTLRLTDYVLSRCTPDMRRLRNQQHREKNYCNSKNVHSTLTLIERMKMSIVDNVSYLQHSSLIPEELRLEVNDPIFTIPPVVLSHCLRFLCYHHLSGISNRQEALHNLYLTVKNKYFMSQVGFSESITLLGVCCEISGNKEAAYQWYDLAIQCPYYVCPTAKIRKSKLFEI</sequence>
<dbReference type="Pfam" id="PF20266">
    <property type="entry name" value="Mab-21_C"/>
    <property type="match status" value="1"/>
</dbReference>
<dbReference type="EMBL" id="UYJE01003623">
    <property type="protein sequence ID" value="VDI20872.1"/>
    <property type="molecule type" value="Genomic_DNA"/>
</dbReference>
<accession>A0A8B6DM53</accession>
<evidence type="ECO:0000313" key="2">
    <source>
        <dbReference type="EMBL" id="VDI20872.1"/>
    </source>
</evidence>
<evidence type="ECO:0000259" key="1">
    <source>
        <dbReference type="Pfam" id="PF20266"/>
    </source>
</evidence>
<dbReference type="Proteomes" id="UP000596742">
    <property type="component" value="Unassembled WGS sequence"/>
</dbReference>
<name>A0A8B6DM53_MYTGA</name>
<reference evidence="2" key="1">
    <citation type="submission" date="2018-11" db="EMBL/GenBank/DDBJ databases">
        <authorList>
            <person name="Alioto T."/>
            <person name="Alioto T."/>
        </authorList>
    </citation>
    <scope>NUCLEOTIDE SEQUENCE</scope>
</reference>
<dbReference type="OrthoDB" id="6171816at2759"/>
<dbReference type="InterPro" id="IPR046906">
    <property type="entry name" value="Mab-21_HhH/H2TH-like"/>
</dbReference>
<dbReference type="SMART" id="SM01265">
    <property type="entry name" value="Mab-21"/>
    <property type="match status" value="1"/>
</dbReference>
<feature type="domain" description="Mab-21-like HhH/H2TH-like" evidence="1">
    <location>
        <begin position="608"/>
        <end position="697"/>
    </location>
</feature>